<proteinExistence type="predicted"/>
<dbReference type="GO" id="GO:0003824">
    <property type="term" value="F:catalytic activity"/>
    <property type="evidence" value="ECO:0007669"/>
    <property type="project" value="InterPro"/>
</dbReference>
<dbReference type="AlphaFoldDB" id="A0A5N6JHN7"/>
<name>A0A5N6JHN7_9EURO</name>
<evidence type="ECO:0000256" key="1">
    <source>
        <dbReference type="ARBA" id="ARBA00022737"/>
    </source>
</evidence>
<organism evidence="3 4">
    <name type="scientific">Aspergillus minisclerotigenes</name>
    <dbReference type="NCBI Taxonomy" id="656917"/>
    <lineage>
        <taxon>Eukaryota</taxon>
        <taxon>Fungi</taxon>
        <taxon>Dikarya</taxon>
        <taxon>Ascomycota</taxon>
        <taxon>Pezizomycotina</taxon>
        <taxon>Eurotiomycetes</taxon>
        <taxon>Eurotiomycetidae</taxon>
        <taxon>Eurotiales</taxon>
        <taxon>Aspergillaceae</taxon>
        <taxon>Aspergillus</taxon>
        <taxon>Aspergillus subgen. Circumdati</taxon>
    </lineage>
</organism>
<dbReference type="Proteomes" id="UP000326289">
    <property type="component" value="Unassembled WGS sequence"/>
</dbReference>
<feature type="domain" description="Nephrocystin 3-like N-terminal" evidence="2">
    <location>
        <begin position="202"/>
        <end position="368"/>
    </location>
</feature>
<dbReference type="EMBL" id="ML732768">
    <property type="protein sequence ID" value="KAB8278395.1"/>
    <property type="molecule type" value="Genomic_DNA"/>
</dbReference>
<accession>A0A5N6JHN7</accession>
<keyword evidence="1" id="KW-0677">Repeat</keyword>
<protein>
    <recommendedName>
        <fullName evidence="2">Nephrocystin 3-like N-terminal domain-containing protein</fullName>
    </recommendedName>
</protein>
<dbReference type="Pfam" id="PF24883">
    <property type="entry name" value="NPHP3_N"/>
    <property type="match status" value="1"/>
</dbReference>
<gene>
    <name evidence="3" type="ORF">BDV30DRAFT_222969</name>
</gene>
<sequence>MVTKNPDYNVYTVGWICIVSSEMNAARALLDEEHESLPPKPMDDNSYLLGRMNGHNVVIGDPGSGLYGPHNASHVATNMARTFPNIRFGLLVGVGGGAPGTADAENTWNNIRLGDVVVSNPKGSHGGVLHYDARANSKIMDLNYIVLKWSDDVIVSRALDKVDLGLSQLTTSVEKVSIILEWLHPHNFCAEQSETLSQCQEGTRQWFLDSPMFQEWLNHDNEALLCQGFPGAGKTVISSIIMNHLITQYQDNDDVNITYLYCSFRRQHEQKPADLFAILLKQAALRMETLPACVLKLCKNWLIRRGTRSSCSQILRALATVLTACRRSFIVIDALDEHVICHEDHADFLEGVFELKRQANVNIIATSRYMAEIEDEFKRQNGRFLDILATNEDDKTTLSGLQHALQGHPKGSEAYDRVYSEALERITGQMTGFKDLAMRALEELQYALAIEHDSKEFDQDNCTSLITVDEASNTIHLVHSTWRI</sequence>
<dbReference type="SUPFAM" id="SSF53167">
    <property type="entry name" value="Purine and uridine phosphorylases"/>
    <property type="match status" value="1"/>
</dbReference>
<dbReference type="Gene3D" id="3.40.50.300">
    <property type="entry name" value="P-loop containing nucleotide triphosphate hydrolases"/>
    <property type="match status" value="1"/>
</dbReference>
<evidence type="ECO:0000259" key="2">
    <source>
        <dbReference type="Pfam" id="PF24883"/>
    </source>
</evidence>
<dbReference type="InterPro" id="IPR027417">
    <property type="entry name" value="P-loop_NTPase"/>
</dbReference>
<reference evidence="3 4" key="1">
    <citation type="submission" date="2019-04" db="EMBL/GenBank/DDBJ databases">
        <title>Fungal friends and foes A comparative genomics study of 23 Aspergillus species from section Flavi.</title>
        <authorList>
            <consortium name="DOE Joint Genome Institute"/>
            <person name="Kjaerbolling I."/>
            <person name="Vesth T.C."/>
            <person name="Frisvad J.C."/>
            <person name="Nybo J.L."/>
            <person name="Theobald S."/>
            <person name="Kildgaard S."/>
            <person name="Petersen T.I."/>
            <person name="Kuo A."/>
            <person name="Sato A."/>
            <person name="Lyhne E.K."/>
            <person name="Kogle M.E."/>
            <person name="Wiebenga A."/>
            <person name="Kun R.S."/>
            <person name="Lubbers R.J."/>
            <person name="Makela M.R."/>
            <person name="Barry K."/>
            <person name="Chovatia M."/>
            <person name="Clum A."/>
            <person name="Daum C."/>
            <person name="Haridas S."/>
            <person name="He G."/>
            <person name="LaButti K."/>
            <person name="Lipzen A."/>
            <person name="Mondo S."/>
            <person name="Pangilinan J."/>
            <person name="Riley R."/>
            <person name="Salamov A."/>
            <person name="Simmons B.A."/>
            <person name="Magnuson J.K."/>
            <person name="Henrissat B."/>
            <person name="Mortensen U.H."/>
            <person name="Larsen T.O."/>
            <person name="De vries R.P."/>
            <person name="Grigoriev I.V."/>
            <person name="Machida M."/>
            <person name="Baker S.E."/>
            <person name="Andersen M.R."/>
        </authorList>
    </citation>
    <scope>NUCLEOTIDE SEQUENCE [LARGE SCALE GENOMIC DNA]</scope>
    <source>
        <strain evidence="3 4">CBS 117635</strain>
    </source>
</reference>
<evidence type="ECO:0000313" key="3">
    <source>
        <dbReference type="EMBL" id="KAB8278395.1"/>
    </source>
</evidence>
<dbReference type="PANTHER" id="PTHR10039:SF15">
    <property type="entry name" value="NACHT DOMAIN-CONTAINING PROTEIN"/>
    <property type="match status" value="1"/>
</dbReference>
<dbReference type="InterPro" id="IPR035994">
    <property type="entry name" value="Nucleoside_phosphorylase_sf"/>
</dbReference>
<keyword evidence="4" id="KW-1185">Reference proteome</keyword>
<dbReference type="Gene3D" id="3.40.50.1580">
    <property type="entry name" value="Nucleoside phosphorylase domain"/>
    <property type="match status" value="1"/>
</dbReference>
<evidence type="ECO:0000313" key="4">
    <source>
        <dbReference type="Proteomes" id="UP000326289"/>
    </source>
</evidence>
<dbReference type="InterPro" id="IPR056884">
    <property type="entry name" value="NPHP3-like_N"/>
</dbReference>
<dbReference type="PANTHER" id="PTHR10039">
    <property type="entry name" value="AMELOGENIN"/>
    <property type="match status" value="1"/>
</dbReference>
<dbReference type="GO" id="GO:0009116">
    <property type="term" value="P:nucleoside metabolic process"/>
    <property type="evidence" value="ECO:0007669"/>
    <property type="project" value="InterPro"/>
</dbReference>
<dbReference type="SUPFAM" id="SSF52540">
    <property type="entry name" value="P-loop containing nucleoside triphosphate hydrolases"/>
    <property type="match status" value="1"/>
</dbReference>